<dbReference type="EMBL" id="CM055102">
    <property type="protein sequence ID" value="KAJ7539022.1"/>
    <property type="molecule type" value="Genomic_DNA"/>
</dbReference>
<protein>
    <submittedName>
        <fullName evidence="1">Uncharacterized protein</fullName>
    </submittedName>
</protein>
<name>A0ACC2CAH3_DIPCM</name>
<dbReference type="Proteomes" id="UP001162992">
    <property type="component" value="Chromosome 11"/>
</dbReference>
<evidence type="ECO:0000313" key="1">
    <source>
        <dbReference type="EMBL" id="KAJ7539022.1"/>
    </source>
</evidence>
<proteinExistence type="predicted"/>
<evidence type="ECO:0000313" key="2">
    <source>
        <dbReference type="Proteomes" id="UP001162992"/>
    </source>
</evidence>
<sequence length="175" mass="19984">MRSQNENLCSKLTMRRMGSNSNCAHNLVPVYLNVYDLTPMNGYIYWFGIGVFHSGIEAHGVEYGFGAHEYSTTGVFEVEPRKCPGFTFRRAVLLGTTGLNAQEFREFIEDLAGNYSGDSYDLMLKNCNHFTNEVSMRLTRHGIPRWVNRLARLGLCSLASCIFCYRLRVQSVIRF</sequence>
<gene>
    <name evidence="1" type="ORF">O6H91_11G073600</name>
</gene>
<keyword evidence="2" id="KW-1185">Reference proteome</keyword>
<accession>A0ACC2CAH3</accession>
<reference evidence="2" key="1">
    <citation type="journal article" date="2024" name="Proc. Natl. Acad. Sci. U.S.A.">
        <title>Extraordinary preservation of gene collinearity over three hundred million years revealed in homosporous lycophytes.</title>
        <authorList>
            <person name="Li C."/>
            <person name="Wickell D."/>
            <person name="Kuo L.Y."/>
            <person name="Chen X."/>
            <person name="Nie B."/>
            <person name="Liao X."/>
            <person name="Peng D."/>
            <person name="Ji J."/>
            <person name="Jenkins J."/>
            <person name="Williams M."/>
            <person name="Shu S."/>
            <person name="Plott C."/>
            <person name="Barry K."/>
            <person name="Rajasekar S."/>
            <person name="Grimwood J."/>
            <person name="Han X."/>
            <person name="Sun S."/>
            <person name="Hou Z."/>
            <person name="He W."/>
            <person name="Dai G."/>
            <person name="Sun C."/>
            <person name="Schmutz J."/>
            <person name="Leebens-Mack J.H."/>
            <person name="Li F.W."/>
            <person name="Wang L."/>
        </authorList>
    </citation>
    <scope>NUCLEOTIDE SEQUENCE [LARGE SCALE GENOMIC DNA]</scope>
    <source>
        <strain evidence="2">cv. PW_Plant_1</strain>
    </source>
</reference>
<comment type="caution">
    <text evidence="1">The sequence shown here is derived from an EMBL/GenBank/DDBJ whole genome shotgun (WGS) entry which is preliminary data.</text>
</comment>
<organism evidence="1 2">
    <name type="scientific">Diphasiastrum complanatum</name>
    <name type="common">Issler's clubmoss</name>
    <name type="synonym">Lycopodium complanatum</name>
    <dbReference type="NCBI Taxonomy" id="34168"/>
    <lineage>
        <taxon>Eukaryota</taxon>
        <taxon>Viridiplantae</taxon>
        <taxon>Streptophyta</taxon>
        <taxon>Embryophyta</taxon>
        <taxon>Tracheophyta</taxon>
        <taxon>Lycopodiopsida</taxon>
        <taxon>Lycopodiales</taxon>
        <taxon>Lycopodiaceae</taxon>
        <taxon>Lycopodioideae</taxon>
        <taxon>Diphasiastrum</taxon>
    </lineage>
</organism>